<evidence type="ECO:0000313" key="2">
    <source>
        <dbReference type="EnsemblProtists" id="PYU1_T004538"/>
    </source>
</evidence>
<accession>K3WHU6</accession>
<organism evidence="2 3">
    <name type="scientific">Globisporangium ultimum (strain ATCC 200006 / CBS 805.95 / DAOM BR144)</name>
    <name type="common">Pythium ultimum</name>
    <dbReference type="NCBI Taxonomy" id="431595"/>
    <lineage>
        <taxon>Eukaryota</taxon>
        <taxon>Sar</taxon>
        <taxon>Stramenopiles</taxon>
        <taxon>Oomycota</taxon>
        <taxon>Peronosporomycetes</taxon>
        <taxon>Pythiales</taxon>
        <taxon>Pythiaceae</taxon>
        <taxon>Globisporangium</taxon>
    </lineage>
</organism>
<dbReference type="GO" id="GO:0005739">
    <property type="term" value="C:mitochondrion"/>
    <property type="evidence" value="ECO:0007669"/>
    <property type="project" value="TreeGrafter"/>
</dbReference>
<reference evidence="3" key="1">
    <citation type="journal article" date="2010" name="Genome Biol.">
        <title>Genome sequence of the necrotrophic plant pathogen Pythium ultimum reveals original pathogenicity mechanisms and effector repertoire.</title>
        <authorList>
            <person name="Levesque C.A."/>
            <person name="Brouwer H."/>
            <person name="Cano L."/>
            <person name="Hamilton J.P."/>
            <person name="Holt C."/>
            <person name="Huitema E."/>
            <person name="Raffaele S."/>
            <person name="Robideau G.P."/>
            <person name="Thines M."/>
            <person name="Win J."/>
            <person name="Zerillo M.M."/>
            <person name="Beakes G.W."/>
            <person name="Boore J.L."/>
            <person name="Busam D."/>
            <person name="Dumas B."/>
            <person name="Ferriera S."/>
            <person name="Fuerstenberg S.I."/>
            <person name="Gachon C.M."/>
            <person name="Gaulin E."/>
            <person name="Govers F."/>
            <person name="Grenville-Briggs L."/>
            <person name="Horner N."/>
            <person name="Hostetler J."/>
            <person name="Jiang R.H."/>
            <person name="Johnson J."/>
            <person name="Krajaejun T."/>
            <person name="Lin H."/>
            <person name="Meijer H.J."/>
            <person name="Moore B."/>
            <person name="Morris P."/>
            <person name="Phuntmart V."/>
            <person name="Puiu D."/>
            <person name="Shetty J."/>
            <person name="Stajich J.E."/>
            <person name="Tripathy S."/>
            <person name="Wawra S."/>
            <person name="van West P."/>
            <person name="Whitty B.R."/>
            <person name="Coutinho P.M."/>
            <person name="Henrissat B."/>
            <person name="Martin F."/>
            <person name="Thomas P.D."/>
            <person name="Tyler B.M."/>
            <person name="De Vries R.P."/>
            <person name="Kamoun S."/>
            <person name="Yandell M."/>
            <person name="Tisserat N."/>
            <person name="Buell C.R."/>
        </authorList>
    </citation>
    <scope>NUCLEOTIDE SEQUENCE</scope>
    <source>
        <strain evidence="3">DAOM:BR144</strain>
    </source>
</reference>
<dbReference type="HOGENOM" id="CLU_111805_0_0_1"/>
<reference evidence="2" key="3">
    <citation type="submission" date="2015-02" db="UniProtKB">
        <authorList>
            <consortium name="EnsemblProtists"/>
        </authorList>
    </citation>
    <scope>IDENTIFICATION</scope>
    <source>
        <strain evidence="2">DAOM BR144</strain>
    </source>
</reference>
<dbReference type="InParanoid" id="K3WHU6"/>
<dbReference type="Proteomes" id="UP000019132">
    <property type="component" value="Unassembled WGS sequence"/>
</dbReference>
<keyword evidence="1" id="KW-0175">Coiled coil</keyword>
<name>K3WHU6_GLOUD</name>
<evidence type="ECO:0000256" key="1">
    <source>
        <dbReference type="SAM" id="Coils"/>
    </source>
</evidence>
<proteinExistence type="predicted"/>
<dbReference type="PANTHER" id="PTHR21377">
    <property type="entry name" value="PROTEIN FAM210B, MITOCHONDRIAL"/>
    <property type="match status" value="1"/>
</dbReference>
<dbReference type="OMA" id="WWTSLYL"/>
<dbReference type="AlphaFoldDB" id="K3WHU6"/>
<dbReference type="InterPro" id="IPR045866">
    <property type="entry name" value="FAM210A/B-like"/>
</dbReference>
<feature type="coiled-coil region" evidence="1">
    <location>
        <begin position="69"/>
        <end position="96"/>
    </location>
</feature>
<dbReference type="eggNOG" id="ENOG502S0SF">
    <property type="taxonomic scope" value="Eukaryota"/>
</dbReference>
<evidence type="ECO:0000313" key="3">
    <source>
        <dbReference type="Proteomes" id="UP000019132"/>
    </source>
</evidence>
<dbReference type="VEuPathDB" id="FungiDB:PYU1_G004527"/>
<reference evidence="3" key="2">
    <citation type="submission" date="2010-04" db="EMBL/GenBank/DDBJ databases">
        <authorList>
            <person name="Buell R."/>
            <person name="Hamilton J."/>
            <person name="Hostetler J."/>
        </authorList>
    </citation>
    <scope>NUCLEOTIDE SEQUENCE [LARGE SCALE GENOMIC DNA]</scope>
    <source>
        <strain evidence="3">DAOM:BR144</strain>
    </source>
</reference>
<keyword evidence="3" id="KW-1185">Reference proteome</keyword>
<dbReference type="EnsemblProtists" id="PYU1_T004538">
    <property type="protein sequence ID" value="PYU1_T004538"/>
    <property type="gene ID" value="PYU1_G004527"/>
</dbReference>
<evidence type="ECO:0008006" key="4">
    <source>
        <dbReference type="Google" id="ProtNLM"/>
    </source>
</evidence>
<dbReference type="PANTHER" id="PTHR21377:SF0">
    <property type="entry name" value="PROTEIN FAM210B, MITOCHONDRIAL"/>
    <property type="match status" value="1"/>
</dbReference>
<protein>
    <recommendedName>
        <fullName evidence="4">DUF1279 domain-containing protein</fullName>
    </recommendedName>
</protein>
<dbReference type="EMBL" id="GL376631">
    <property type="status" value="NOT_ANNOTATED_CDS"/>
    <property type="molecule type" value="Genomic_DNA"/>
</dbReference>
<sequence length="201" mass="22095">MLRSAVSRGVFAAQATKRVTATKSSLPVMRATFAPGTRSPFLKSMQVHAFASVPTKDEDKEAASPAKTFEELLKENEELRKEVAELKEKVKNKPGKFMAVISQFGLPFVAWWTTLYIGTGVGFYVAFDTGLIAGSDAIDFIMSLGLDKFIDPQSLDPKYGNMALAVVLNECIEPIRFPIALATIPTVKRMFSKDKPAEVKQ</sequence>